<name>A0ABR9D7Q1_9GAMM</name>
<comment type="caution">
    <text evidence="1">The sequence shown here is derived from an EMBL/GenBank/DDBJ whole genome shotgun (WGS) entry which is preliminary data.</text>
</comment>
<protein>
    <submittedName>
        <fullName evidence="1">Type I-E CRISPR-associated protein Cas6/Cse3/CasE</fullName>
    </submittedName>
</protein>
<proteinExistence type="predicted"/>
<organism evidence="1 2">
    <name type="scientific">Methylomonas albis</name>
    <dbReference type="NCBI Taxonomy" id="1854563"/>
    <lineage>
        <taxon>Bacteria</taxon>
        <taxon>Pseudomonadati</taxon>
        <taxon>Pseudomonadota</taxon>
        <taxon>Gammaproteobacteria</taxon>
        <taxon>Methylococcales</taxon>
        <taxon>Methylococcaceae</taxon>
        <taxon>Methylomonas</taxon>
    </lineage>
</organism>
<dbReference type="EMBL" id="JACXSS010000001">
    <property type="protein sequence ID" value="MBD9358284.1"/>
    <property type="molecule type" value="Genomic_DNA"/>
</dbReference>
<dbReference type="SUPFAM" id="SSF117987">
    <property type="entry name" value="CRISPR-associated protein"/>
    <property type="match status" value="1"/>
</dbReference>
<gene>
    <name evidence="1" type="primary">cas6e</name>
    <name evidence="1" type="ORF">IE877_20810</name>
</gene>
<dbReference type="Gene3D" id="3.30.70.1210">
    <property type="entry name" value="Crispr-associated protein, domain 2"/>
    <property type="match status" value="1"/>
</dbReference>
<dbReference type="InterPro" id="IPR010179">
    <property type="entry name" value="CRISPR-assoc_prot_Cse3"/>
</dbReference>
<evidence type="ECO:0000313" key="2">
    <source>
        <dbReference type="Proteomes" id="UP000652176"/>
    </source>
</evidence>
<reference evidence="1 2" key="1">
    <citation type="submission" date="2020-09" db="EMBL/GenBank/DDBJ databases">
        <title>Methylomonas albis sp. nov. and Methylomonas fluvii sp. nov.: Two cold-adapted methanotrophs from the River Elbe and an amended description of Methylovulum psychrotolerans strain Eb1.</title>
        <authorList>
            <person name="Bussmann I.K."/>
            <person name="Klings K.-W."/>
            <person name="Warnstedt J."/>
            <person name="Hoppert M."/>
            <person name="Saborowski A."/>
            <person name="Horn F."/>
            <person name="Liebner S."/>
        </authorList>
    </citation>
    <scope>NUCLEOTIDE SEQUENCE [LARGE SCALE GENOMIC DNA]</scope>
    <source>
        <strain evidence="1 2">EbA</strain>
    </source>
</reference>
<accession>A0ABR9D7Q1</accession>
<dbReference type="Proteomes" id="UP000652176">
    <property type="component" value="Unassembled WGS sequence"/>
</dbReference>
<evidence type="ECO:0000313" key="1">
    <source>
        <dbReference type="EMBL" id="MBD9358284.1"/>
    </source>
</evidence>
<sequence length="62" mass="6778">MLGGGSYAWHSLDSKGRKAGFSSIDFTGQLQITDVEKFEQALFHGIGRSKAFGCGLLMIRRV</sequence>
<keyword evidence="2" id="KW-1185">Reference proteome</keyword>
<dbReference type="NCBIfam" id="TIGR01907">
    <property type="entry name" value="casE_Cse3"/>
    <property type="match status" value="1"/>
</dbReference>
<dbReference type="Pfam" id="PF08798">
    <property type="entry name" value="CRISPR_assoc"/>
    <property type="match status" value="1"/>
</dbReference>